<feature type="compositionally biased region" description="Basic and acidic residues" evidence="1">
    <location>
        <begin position="143"/>
        <end position="167"/>
    </location>
</feature>
<accession>A0AAD9Y3D8</accession>
<organism evidence="2 3">
    <name type="scientific">Colletotrichum kahawae</name>
    <name type="common">Coffee berry disease fungus</name>
    <dbReference type="NCBI Taxonomy" id="34407"/>
    <lineage>
        <taxon>Eukaryota</taxon>
        <taxon>Fungi</taxon>
        <taxon>Dikarya</taxon>
        <taxon>Ascomycota</taxon>
        <taxon>Pezizomycotina</taxon>
        <taxon>Sordariomycetes</taxon>
        <taxon>Hypocreomycetidae</taxon>
        <taxon>Glomerellales</taxon>
        <taxon>Glomerellaceae</taxon>
        <taxon>Colletotrichum</taxon>
        <taxon>Colletotrichum gloeosporioides species complex</taxon>
    </lineage>
</organism>
<dbReference type="EMBL" id="VYYT01000477">
    <property type="protein sequence ID" value="KAK2734116.1"/>
    <property type="molecule type" value="Genomic_DNA"/>
</dbReference>
<evidence type="ECO:0000256" key="1">
    <source>
        <dbReference type="SAM" id="MobiDB-lite"/>
    </source>
</evidence>
<feature type="region of interest" description="Disordered" evidence="1">
    <location>
        <begin position="99"/>
        <end position="167"/>
    </location>
</feature>
<evidence type="ECO:0000313" key="2">
    <source>
        <dbReference type="EMBL" id="KAK2734116.1"/>
    </source>
</evidence>
<sequence>MILNRKVQSTLPTRQVALIATPFPPRAHEDRHKHSHPATQAFHVNAARTPLSPQNRLSLSLSDMKAHAPSWQKSYTKPRRTLSITLTSLDCQRSRNHRNSLCTSLSGPVSPISNSRPRTWKRSSRPGKRTTPKSPFVFPAKRLRQEVQRTHREKKSTLERNGAKEDALSKPMPREYHHHATRRYCYFSFSSHEVLEP</sequence>
<gene>
    <name evidence="2" type="ORF">CKAH01_08160</name>
</gene>
<comment type="caution">
    <text evidence="2">The sequence shown here is derived from an EMBL/GenBank/DDBJ whole genome shotgun (WGS) entry which is preliminary data.</text>
</comment>
<dbReference type="Proteomes" id="UP001281614">
    <property type="component" value="Unassembled WGS sequence"/>
</dbReference>
<dbReference type="AlphaFoldDB" id="A0AAD9Y3D8"/>
<feature type="compositionally biased region" description="Basic residues" evidence="1">
    <location>
        <begin position="118"/>
        <end position="131"/>
    </location>
</feature>
<keyword evidence="3" id="KW-1185">Reference proteome</keyword>
<evidence type="ECO:0000313" key="3">
    <source>
        <dbReference type="Proteomes" id="UP001281614"/>
    </source>
</evidence>
<reference evidence="2" key="1">
    <citation type="submission" date="2023-02" db="EMBL/GenBank/DDBJ databases">
        <title>Colletotrichum kahawae CIFC_Que2 genome sequencing and assembly.</title>
        <authorList>
            <person name="Baroncelli R."/>
        </authorList>
    </citation>
    <scope>NUCLEOTIDE SEQUENCE</scope>
    <source>
        <strain evidence="2">CIFC_Que2</strain>
    </source>
</reference>
<proteinExistence type="predicted"/>
<name>A0AAD9Y3D8_COLKA</name>
<protein>
    <submittedName>
        <fullName evidence="2">Uncharacterized protein</fullName>
    </submittedName>
</protein>
<feature type="compositionally biased region" description="Polar residues" evidence="1">
    <location>
        <begin position="99"/>
        <end position="117"/>
    </location>
</feature>